<dbReference type="EMBL" id="JAATWM020000031">
    <property type="protein sequence ID" value="KAF9873462.1"/>
    <property type="molecule type" value="Genomic_DNA"/>
</dbReference>
<dbReference type="Gene3D" id="3.30.1200.10">
    <property type="entry name" value="YggU-like"/>
    <property type="match status" value="1"/>
</dbReference>
<keyword evidence="8" id="KW-1185">Reference proteome</keyword>
<dbReference type="CDD" id="cd20335">
    <property type="entry name" value="BRcat_RBR"/>
    <property type="match status" value="1"/>
</dbReference>
<dbReference type="InterPro" id="IPR003746">
    <property type="entry name" value="DUF167"/>
</dbReference>
<evidence type="ECO:0000256" key="1">
    <source>
        <dbReference type="ARBA" id="ARBA00005466"/>
    </source>
</evidence>
<dbReference type="InterPro" id="IPR006094">
    <property type="entry name" value="Oxid_FAD_bind_N"/>
</dbReference>
<dbReference type="Pfam" id="PF01565">
    <property type="entry name" value="FAD_binding_4"/>
    <property type="match status" value="1"/>
</dbReference>
<dbReference type="OrthoDB" id="1431934at2759"/>
<dbReference type="InterPro" id="IPR036591">
    <property type="entry name" value="YggU-like_sf"/>
</dbReference>
<reference evidence="7" key="1">
    <citation type="submission" date="2020-03" db="EMBL/GenBank/DDBJ databases">
        <authorList>
            <person name="He L."/>
        </authorList>
    </citation>
    <scope>NUCLEOTIDE SEQUENCE</scope>
    <source>
        <strain evidence="7">CkLH20</strain>
    </source>
</reference>
<dbReference type="GO" id="GO:0016491">
    <property type="term" value="F:oxidoreductase activity"/>
    <property type="evidence" value="ECO:0007669"/>
    <property type="project" value="UniProtKB-KW"/>
</dbReference>
<name>A0A9P6HY76_9PEZI</name>
<dbReference type="Proteomes" id="UP000781932">
    <property type="component" value="Unassembled WGS sequence"/>
</dbReference>
<dbReference type="Pfam" id="PF02594">
    <property type="entry name" value="DUF167"/>
    <property type="match status" value="1"/>
</dbReference>
<reference evidence="7" key="2">
    <citation type="submission" date="2020-11" db="EMBL/GenBank/DDBJ databases">
        <title>Whole genome sequencing of Colletotrichum sp.</title>
        <authorList>
            <person name="Li H."/>
        </authorList>
    </citation>
    <scope>NUCLEOTIDE SEQUENCE</scope>
    <source>
        <strain evidence="7">CkLH20</strain>
    </source>
</reference>
<dbReference type="PANTHER" id="PTHR42973:SF54">
    <property type="entry name" value="FAD-BINDING PCMH-TYPE DOMAIN-CONTAINING PROTEIN"/>
    <property type="match status" value="1"/>
</dbReference>
<evidence type="ECO:0000256" key="2">
    <source>
        <dbReference type="ARBA" id="ARBA00010364"/>
    </source>
</evidence>
<dbReference type="SUPFAM" id="SSF69786">
    <property type="entry name" value="YggU-like"/>
    <property type="match status" value="1"/>
</dbReference>
<dbReference type="Gene3D" id="3.30.465.10">
    <property type="match status" value="1"/>
</dbReference>
<dbReference type="NCBIfam" id="TIGR00251">
    <property type="entry name" value="DUF167 family protein"/>
    <property type="match status" value="1"/>
</dbReference>
<gene>
    <name evidence="7" type="ORF">CkaCkLH20_08921</name>
</gene>
<dbReference type="PANTHER" id="PTHR42973">
    <property type="entry name" value="BINDING OXIDOREDUCTASE, PUTATIVE (AFU_ORTHOLOGUE AFUA_1G17690)-RELATED"/>
    <property type="match status" value="1"/>
</dbReference>
<feature type="domain" description="FAD-binding PCMH-type" evidence="6">
    <location>
        <begin position="943"/>
        <end position="1112"/>
    </location>
</feature>
<organism evidence="7 8">
    <name type="scientific">Colletotrichum karsti</name>
    <dbReference type="NCBI Taxonomy" id="1095194"/>
    <lineage>
        <taxon>Eukaryota</taxon>
        <taxon>Fungi</taxon>
        <taxon>Dikarya</taxon>
        <taxon>Ascomycota</taxon>
        <taxon>Pezizomycotina</taxon>
        <taxon>Sordariomycetes</taxon>
        <taxon>Hypocreomycetidae</taxon>
        <taxon>Glomerellales</taxon>
        <taxon>Glomerellaceae</taxon>
        <taxon>Colletotrichum</taxon>
        <taxon>Colletotrichum boninense species complex</taxon>
    </lineage>
</organism>
<dbReference type="SMART" id="SM01152">
    <property type="entry name" value="DUF167"/>
    <property type="match status" value="1"/>
</dbReference>
<protein>
    <recommendedName>
        <fullName evidence="6">FAD-binding PCMH-type domain-containing protein</fullName>
    </recommendedName>
</protein>
<keyword evidence="3" id="KW-0285">Flavoprotein</keyword>
<dbReference type="RefSeq" id="XP_038742923.1">
    <property type="nucleotide sequence ID" value="XM_038891636.1"/>
</dbReference>
<dbReference type="GO" id="GO:0071949">
    <property type="term" value="F:FAD binding"/>
    <property type="evidence" value="ECO:0007669"/>
    <property type="project" value="InterPro"/>
</dbReference>
<keyword evidence="5" id="KW-0560">Oxidoreductase</keyword>
<dbReference type="InterPro" id="IPR016166">
    <property type="entry name" value="FAD-bd_PCMH"/>
</dbReference>
<accession>A0A9P6HY76</accession>
<dbReference type="InterPro" id="IPR016167">
    <property type="entry name" value="FAD-bd_PCMH_sub1"/>
</dbReference>
<evidence type="ECO:0000313" key="7">
    <source>
        <dbReference type="EMBL" id="KAF9873462.1"/>
    </source>
</evidence>
<dbReference type="PROSITE" id="PS51387">
    <property type="entry name" value="FAD_PCMH"/>
    <property type="match status" value="1"/>
</dbReference>
<dbReference type="Gene3D" id="3.40.462.20">
    <property type="match status" value="1"/>
</dbReference>
<comment type="caution">
    <text evidence="7">The sequence shown here is derived from an EMBL/GenBank/DDBJ whole genome shotgun (WGS) entry which is preliminary data.</text>
</comment>
<dbReference type="InterPro" id="IPR016169">
    <property type="entry name" value="FAD-bd_PCMH_sub2"/>
</dbReference>
<evidence type="ECO:0000313" key="8">
    <source>
        <dbReference type="Proteomes" id="UP000781932"/>
    </source>
</evidence>
<evidence type="ECO:0000256" key="5">
    <source>
        <dbReference type="ARBA" id="ARBA00023002"/>
    </source>
</evidence>
<comment type="similarity">
    <text evidence="1">Belongs to the oxygen-dependent FAD-linked oxidoreductase family.</text>
</comment>
<keyword evidence="4" id="KW-0274">FAD</keyword>
<evidence type="ECO:0000259" key="6">
    <source>
        <dbReference type="PROSITE" id="PS51387"/>
    </source>
</evidence>
<dbReference type="HAMAP" id="MF_00634">
    <property type="entry name" value="UPF0235"/>
    <property type="match status" value="1"/>
</dbReference>
<dbReference type="InterPro" id="IPR036318">
    <property type="entry name" value="FAD-bd_PCMH-like_sf"/>
</dbReference>
<comment type="similarity">
    <text evidence="2">Belongs to the UPF0235 family.</text>
</comment>
<dbReference type="InterPro" id="IPR050416">
    <property type="entry name" value="FAD-linked_Oxidoreductase"/>
</dbReference>
<proteinExistence type="inferred from homology"/>
<dbReference type="Gene3D" id="3.30.43.10">
    <property type="entry name" value="Uridine Diphospho-n-acetylenolpyruvylglucosamine Reductase, domain 2"/>
    <property type="match status" value="1"/>
</dbReference>
<sequence>MASSAIRFVAGTKKSPLGTLYLQCHVKPGASRVREGVTALTDATVELCVAAQAREGEANKAVVKLLSEVLGLPKSDLTITQGLKSRDKTVAVNNVKDGEGFTATIRERLAKATQSTRACVRELIGAWFYFKDGASIYKIQLPSDFSTAKLRNLPSGSNLMTVFELLQDFGFKIPVTCIRVRPQGPNLRSAIIRVKDQHFAHALCTKIAEAGARQLGALSRIEARIHKARGPVSEDGADHGVKGRKVLCSWPKLAQMAHLTFKSALDKEDAREKFVKGTYTVLRSAVSCVRQEELDDMPREHSMLMLWVPLAASTKHIIETIPRGLRPLIVDFYGNMDDSYETDEVAMVEALLASVGSLEMRLTPDPQPATRDQRAMARFASEEDAEEAAQTLHNSPLPFNGRCRLAVTQIFSMHWKFPVHLFDALIEDFRTSQDRPVEFKLFPASAGSKFSTLRLECEDRDELAALEEELGLMFRGEGVKERNSDKSLWSPLFNNRATARKVFEIIESQQNVVFQSFPSNNEIRVYGTSENIDRATEQLLQQVNDNPFTLHIIRLDEETSNWLLQGGLKALEDALGREAVSLIALATPMRLEITGPYSSYELAMDITFKRKHPREQADNFCQSAGTDEGGLSVRCLADDGTCGYILSLAELQDYLSTSAFEQLLATSAASYINKHPNEFRYCPSADCGRVYRVSTSGGPTVFDCSSATFPMATTNLTTPQLKYAKDWPRWILHLQFQAHQQSIWDYINPKAANAQDPTQRIPLPPTLDETIKKRRNELQERYTRDLQAAEPGSHTQLPRQVAERDVREEYAARVRDYEMAVAEREEIRKSYRIVWNWVYSSVESTLLSDAQEKATGSGDSSLQGVVRALHDRFATPESSVLHPLFSLFEVKDRWNLNPFTMANYGRTNLQCSMLGVQYPTHVFLPGTARYVEESQTAFWSNTSRLQPACVFTPASAEIVSDALNLFEQHDCKFAVRGGGHMANRAASSIEGEILLALTDLSEMSLQDGFVSVGAGQRWGNVFDFLLPEGLAVVGGRVAVVGVSGLTLGGGLSTFSGKRGFACDNVKNFQVVLAGGRIVDANQSSHPDLFWALKGGSSNFGIVTRFDLYTHNDSMIYTGVQSINMSGWDEVAVAINNFMTLRADHETADDMGIAPKLQWVSGRSPEILISLSSTLLPAPNDGWSNATGSAFVLPPALQDFANLPLNQASSTKMSIMSFAEKTKTPVPYGLRYELRVVSFRSSVKILNGMKSAFEEEFAEAFSKVIGFSGVIEIQPITKRNIREGHIRGGNALGLTEDRGPMIWAVMANSWLNETDDALVQAAGQRVVDRLHDLSQKLGLYDPFLFLNDAGVGQEPISTYGQESLSRLREVKQMYDAQGTFDLLLPGGFKLPKP</sequence>
<dbReference type="GeneID" id="62164710"/>
<evidence type="ECO:0000256" key="4">
    <source>
        <dbReference type="ARBA" id="ARBA00022827"/>
    </source>
</evidence>
<evidence type="ECO:0000256" key="3">
    <source>
        <dbReference type="ARBA" id="ARBA00022630"/>
    </source>
</evidence>
<dbReference type="SUPFAM" id="SSF56176">
    <property type="entry name" value="FAD-binding/transporter-associated domain-like"/>
    <property type="match status" value="1"/>
</dbReference>